<evidence type="ECO:0000313" key="2">
    <source>
        <dbReference type="EMBL" id="MBB6689895.1"/>
    </source>
</evidence>
<sequence length="150" mass="17548">MITIHDVARAFLNMESMSPKKLQKLCFYAYSWYRYYFNKPLFENKFQAWVHGPVDPGLYHAYKEYGWALIPRETTVPDSITDDTEIYEFLESVFESYGHLDADELEALTHDQIPWKRARNGLQPYQASNAPISDQDIIEQAQVELEDANS</sequence>
<organism evidence="2 3">
    <name type="scientific">Cohnella xylanilytica</name>
    <dbReference type="NCBI Taxonomy" id="557555"/>
    <lineage>
        <taxon>Bacteria</taxon>
        <taxon>Bacillati</taxon>
        <taxon>Bacillota</taxon>
        <taxon>Bacilli</taxon>
        <taxon>Bacillales</taxon>
        <taxon>Paenibacillaceae</taxon>
        <taxon>Cohnella</taxon>
    </lineage>
</organism>
<proteinExistence type="predicted"/>
<dbReference type="AlphaFoldDB" id="A0A841TP24"/>
<protein>
    <submittedName>
        <fullName evidence="2">SocA family protein</fullName>
    </submittedName>
</protein>
<gene>
    <name evidence="2" type="ORF">H7B90_00625</name>
</gene>
<dbReference type="EMBL" id="JACJVR010000002">
    <property type="protein sequence ID" value="MBB6689895.1"/>
    <property type="molecule type" value="Genomic_DNA"/>
</dbReference>
<keyword evidence="3" id="KW-1185">Reference proteome</keyword>
<evidence type="ECO:0000313" key="3">
    <source>
        <dbReference type="Proteomes" id="UP000553776"/>
    </source>
</evidence>
<name>A0A841TP24_9BACL</name>
<feature type="domain" description="Antitoxin SocA-like Panacea" evidence="1">
    <location>
        <begin position="22"/>
        <end position="116"/>
    </location>
</feature>
<evidence type="ECO:0000259" key="1">
    <source>
        <dbReference type="Pfam" id="PF13274"/>
    </source>
</evidence>
<dbReference type="RefSeq" id="WP_185133921.1">
    <property type="nucleotide sequence ID" value="NZ_JACJVR010000002.1"/>
</dbReference>
<comment type="caution">
    <text evidence="2">The sequence shown here is derived from an EMBL/GenBank/DDBJ whole genome shotgun (WGS) entry which is preliminary data.</text>
</comment>
<dbReference type="Pfam" id="PF13274">
    <property type="entry name" value="SocA_Panacea"/>
    <property type="match status" value="1"/>
</dbReference>
<reference evidence="2 3" key="1">
    <citation type="submission" date="2020-08" db="EMBL/GenBank/DDBJ databases">
        <title>Cohnella phylogeny.</title>
        <authorList>
            <person name="Dunlap C."/>
        </authorList>
    </citation>
    <scope>NUCLEOTIDE SEQUENCE [LARGE SCALE GENOMIC DNA]</scope>
    <source>
        <strain evidence="2 3">DSM 25239</strain>
    </source>
</reference>
<accession>A0A841TP24</accession>
<dbReference type="Proteomes" id="UP000553776">
    <property type="component" value="Unassembled WGS sequence"/>
</dbReference>
<dbReference type="InterPro" id="IPR025272">
    <property type="entry name" value="SocA_Panacea"/>
</dbReference>